<keyword evidence="6" id="KW-1185">Reference proteome</keyword>
<evidence type="ECO:0000313" key="5">
    <source>
        <dbReference type="EMBL" id="KDE98279.1"/>
    </source>
</evidence>
<dbReference type="InterPro" id="IPR020845">
    <property type="entry name" value="AMP-binding_CS"/>
</dbReference>
<dbReference type="Gene3D" id="3.40.50.12780">
    <property type="entry name" value="N-terminal domain of ligase-like"/>
    <property type="match status" value="1"/>
</dbReference>
<evidence type="ECO:0000259" key="4">
    <source>
        <dbReference type="Pfam" id="PF13193"/>
    </source>
</evidence>
<dbReference type="AlphaFoldDB" id="A0A064CCC1"/>
<dbReference type="GO" id="GO:0031956">
    <property type="term" value="F:medium-chain fatty acid-CoA ligase activity"/>
    <property type="evidence" value="ECO:0007669"/>
    <property type="project" value="TreeGrafter"/>
</dbReference>
<accession>A0A064CCC1</accession>
<dbReference type="InterPro" id="IPR042099">
    <property type="entry name" value="ANL_N_sf"/>
</dbReference>
<dbReference type="PANTHER" id="PTHR43201">
    <property type="entry name" value="ACYL-COA SYNTHETASE"/>
    <property type="match status" value="1"/>
</dbReference>
<dbReference type="SUPFAM" id="SSF56801">
    <property type="entry name" value="Acetyl-CoA synthetase-like"/>
    <property type="match status" value="1"/>
</dbReference>
<dbReference type="GO" id="GO:0006631">
    <property type="term" value="P:fatty acid metabolic process"/>
    <property type="evidence" value="ECO:0007669"/>
    <property type="project" value="TreeGrafter"/>
</dbReference>
<dbReference type="Pfam" id="PF00501">
    <property type="entry name" value="AMP-binding"/>
    <property type="match status" value="1"/>
</dbReference>
<proteinExistence type="inferred from homology"/>
<feature type="domain" description="AMP-dependent synthetase/ligase" evidence="3">
    <location>
        <begin position="28"/>
        <end position="393"/>
    </location>
</feature>
<dbReference type="InterPro" id="IPR045851">
    <property type="entry name" value="AMP-bd_C_sf"/>
</dbReference>
<dbReference type="EMBL" id="JALN02000001">
    <property type="protein sequence ID" value="KDE98279.1"/>
    <property type="molecule type" value="Genomic_DNA"/>
</dbReference>
<evidence type="ECO:0000256" key="1">
    <source>
        <dbReference type="ARBA" id="ARBA00006432"/>
    </source>
</evidence>
<dbReference type="InterPro" id="IPR000873">
    <property type="entry name" value="AMP-dep_synth/lig_dom"/>
</dbReference>
<protein>
    <submittedName>
        <fullName evidence="5">Long-chain fatty acid--CoA ligase</fullName>
    </submittedName>
</protein>
<dbReference type="PROSITE" id="PS00455">
    <property type="entry name" value="AMP_BINDING"/>
    <property type="match status" value="1"/>
</dbReference>
<dbReference type="Proteomes" id="UP000022835">
    <property type="component" value="Unassembled WGS sequence"/>
</dbReference>
<dbReference type="OrthoDB" id="9803968at2"/>
<keyword evidence="2 5" id="KW-0436">Ligase</keyword>
<comment type="caution">
    <text evidence="5">The sequence shown here is derived from an EMBL/GenBank/DDBJ whole genome shotgun (WGS) entry which is preliminary data.</text>
</comment>
<feature type="domain" description="AMP-binding enzyme C-terminal" evidence="4">
    <location>
        <begin position="445"/>
        <end position="519"/>
    </location>
</feature>
<dbReference type="RefSeq" id="WP_036339565.1">
    <property type="nucleotide sequence ID" value="NZ_JALN02000001.1"/>
</dbReference>
<reference evidence="5" key="1">
    <citation type="submission" date="2014-05" db="EMBL/GenBank/DDBJ databases">
        <title>Genome sequence of Mycobacterium aromaticivorans strain JS19b1T (= DSM 45407T).</title>
        <authorList>
            <person name="Kwak Y."/>
            <person name="Park G.-S."/>
            <person name="Li Q.X."/>
            <person name="Lee S.-E."/>
            <person name="Shin J.-H."/>
        </authorList>
    </citation>
    <scope>NUCLEOTIDE SEQUENCE [LARGE SCALE GENOMIC DNA]</scope>
    <source>
        <strain evidence="5">JS19b1</strain>
    </source>
</reference>
<evidence type="ECO:0000256" key="2">
    <source>
        <dbReference type="ARBA" id="ARBA00022598"/>
    </source>
</evidence>
<name>A0A064CCC1_9MYCO</name>
<dbReference type="InterPro" id="IPR025110">
    <property type="entry name" value="AMP-bd_C"/>
</dbReference>
<dbReference type="Gene3D" id="3.30.300.30">
    <property type="match status" value="1"/>
</dbReference>
<comment type="similarity">
    <text evidence="1">Belongs to the ATP-dependent AMP-binding enzyme family.</text>
</comment>
<sequence>MTVGLARASWAADRSTELVDLTVGELLAERAGSEPQRTALIGTRHGSSTPVRLTYAEVYSEACRVATALARLAEPGSHIALWAPNVVEWPLIQYGAALAGLVLVALNPALPEDDLHYAVAHSGSMVLLHADVNREHSMAEVAIRVADRNPGVRRISLSDHAMWCADVPDPAVLDDCSRDTDEIVMLQYTSGTTGRPKGVALRHRSLVNVAKLTVEAAGLPDRPVCLNPLPMFHTAGCVIGTLGPLWTGGTIVLVERFAPGPVLETIRDEAVDVLFYVPAVLSALVDHQRASAMPAPQLAVIMGGASPVDPQLIDDAGEVFGAAVYNLYGQTELAPVLTLTRPVDSIGDRRHTVGRPLPQVDCKVADPTTGRVVATGEVGEVCARGYQQFAYYLHDPDATSAAVDPDGFVRTGDLGVMDDRGHLTITGRLKELIIRGGENISPVHIEHVLSEHDSVAEVVVVGVPDERLGEIVAAVVHTSDQHPGLKEELVSYAQHRLARYQMPARWYLADQFPVTPTGKVQRFAVREAILQGRITEL</sequence>
<dbReference type="Pfam" id="PF13193">
    <property type="entry name" value="AMP-binding_C"/>
    <property type="match status" value="1"/>
</dbReference>
<evidence type="ECO:0000259" key="3">
    <source>
        <dbReference type="Pfam" id="PF00501"/>
    </source>
</evidence>
<evidence type="ECO:0000313" key="6">
    <source>
        <dbReference type="Proteomes" id="UP000022835"/>
    </source>
</evidence>
<dbReference type="STRING" id="1440774.Y900_004810"/>
<organism evidence="5 6">
    <name type="scientific">Mycolicibacterium aromaticivorans JS19b1 = JCM 16368</name>
    <dbReference type="NCBI Taxonomy" id="1440774"/>
    <lineage>
        <taxon>Bacteria</taxon>
        <taxon>Bacillati</taxon>
        <taxon>Actinomycetota</taxon>
        <taxon>Actinomycetes</taxon>
        <taxon>Mycobacteriales</taxon>
        <taxon>Mycobacteriaceae</taxon>
        <taxon>Mycolicibacterium</taxon>
    </lineage>
</organism>
<dbReference type="PANTHER" id="PTHR43201:SF5">
    <property type="entry name" value="MEDIUM-CHAIN ACYL-COA LIGASE ACSF2, MITOCHONDRIAL"/>
    <property type="match status" value="1"/>
</dbReference>
<dbReference type="eggNOG" id="COG0318">
    <property type="taxonomic scope" value="Bacteria"/>
</dbReference>
<gene>
    <name evidence="5" type="ORF">Y900_004810</name>
</gene>